<comment type="caution">
    <text evidence="8">The sequence shown here is derived from an EMBL/GenBank/DDBJ whole genome shotgun (WGS) entry which is preliminary data.</text>
</comment>
<dbReference type="SMART" id="SM00028">
    <property type="entry name" value="TPR"/>
    <property type="match status" value="3"/>
</dbReference>
<feature type="domain" description="OmpR/PhoB-type" evidence="7">
    <location>
        <begin position="12"/>
        <end position="114"/>
    </location>
</feature>
<dbReference type="PROSITE" id="PS51755">
    <property type="entry name" value="OMPR_PHOB"/>
    <property type="match status" value="1"/>
</dbReference>
<dbReference type="CDD" id="cd15831">
    <property type="entry name" value="BTAD"/>
    <property type="match status" value="1"/>
</dbReference>
<evidence type="ECO:0000313" key="9">
    <source>
        <dbReference type="Proteomes" id="UP000677082"/>
    </source>
</evidence>
<dbReference type="GO" id="GO:0000160">
    <property type="term" value="P:phosphorelay signal transduction system"/>
    <property type="evidence" value="ECO:0007669"/>
    <property type="project" value="InterPro"/>
</dbReference>
<keyword evidence="5" id="KW-0802">TPR repeat</keyword>
<dbReference type="AlphaFoldDB" id="A0A919W4C2"/>
<dbReference type="Pfam" id="PF00486">
    <property type="entry name" value="Trans_reg_C"/>
    <property type="match status" value="1"/>
</dbReference>
<keyword evidence="3 6" id="KW-0238">DNA-binding</keyword>
<reference evidence="8 9" key="1">
    <citation type="submission" date="2021-03" db="EMBL/GenBank/DDBJ databases">
        <title>Whole genome shotgun sequence of Actinoplanes toevensis NBRC 105298.</title>
        <authorList>
            <person name="Komaki H."/>
            <person name="Tamura T."/>
        </authorList>
    </citation>
    <scope>NUCLEOTIDE SEQUENCE [LARGE SCALE GENOMIC DNA]</scope>
    <source>
        <strain evidence="8 9">NBRC 105298</strain>
    </source>
</reference>
<evidence type="ECO:0000313" key="8">
    <source>
        <dbReference type="EMBL" id="GIM89928.1"/>
    </source>
</evidence>
<dbReference type="PROSITE" id="PS50005">
    <property type="entry name" value="TPR"/>
    <property type="match status" value="1"/>
</dbReference>
<dbReference type="GO" id="GO:0003677">
    <property type="term" value="F:DNA binding"/>
    <property type="evidence" value="ECO:0007669"/>
    <property type="project" value="UniProtKB-UniRule"/>
</dbReference>
<dbReference type="SMART" id="SM01043">
    <property type="entry name" value="BTAD"/>
    <property type="match status" value="1"/>
</dbReference>
<dbReference type="EMBL" id="BOQN01000021">
    <property type="protein sequence ID" value="GIM89928.1"/>
    <property type="molecule type" value="Genomic_DNA"/>
</dbReference>
<comment type="similarity">
    <text evidence="1">Belongs to the AfsR/DnrI/RedD regulatory family.</text>
</comment>
<dbReference type="Gene3D" id="1.25.40.10">
    <property type="entry name" value="Tetratricopeptide repeat domain"/>
    <property type="match status" value="3"/>
</dbReference>
<evidence type="ECO:0000256" key="1">
    <source>
        <dbReference type="ARBA" id="ARBA00005820"/>
    </source>
</evidence>
<dbReference type="SUPFAM" id="SSF48452">
    <property type="entry name" value="TPR-like"/>
    <property type="match status" value="2"/>
</dbReference>
<dbReference type="InterPro" id="IPR041664">
    <property type="entry name" value="AAA_16"/>
</dbReference>
<dbReference type="InterPro" id="IPR036388">
    <property type="entry name" value="WH-like_DNA-bd_sf"/>
</dbReference>
<dbReference type="InterPro" id="IPR011990">
    <property type="entry name" value="TPR-like_helical_dom_sf"/>
</dbReference>
<dbReference type="InterPro" id="IPR051677">
    <property type="entry name" value="AfsR-DnrI-RedD_regulator"/>
</dbReference>
<evidence type="ECO:0000256" key="5">
    <source>
        <dbReference type="PROSITE-ProRule" id="PRU00339"/>
    </source>
</evidence>
<keyword evidence="2" id="KW-0805">Transcription regulation</keyword>
<proteinExistence type="inferred from homology"/>
<dbReference type="Proteomes" id="UP000677082">
    <property type="component" value="Unassembled WGS sequence"/>
</dbReference>
<protein>
    <submittedName>
        <fullName evidence="8">SARP family transcriptional regulator</fullName>
    </submittedName>
</protein>
<dbReference type="Gene3D" id="1.10.10.10">
    <property type="entry name" value="Winged helix-like DNA-binding domain superfamily/Winged helix DNA-binding domain"/>
    <property type="match status" value="1"/>
</dbReference>
<evidence type="ECO:0000256" key="6">
    <source>
        <dbReference type="PROSITE-ProRule" id="PRU01091"/>
    </source>
</evidence>
<dbReference type="GO" id="GO:0006355">
    <property type="term" value="P:regulation of DNA-templated transcription"/>
    <property type="evidence" value="ECO:0007669"/>
    <property type="project" value="InterPro"/>
</dbReference>
<dbReference type="InterPro" id="IPR005158">
    <property type="entry name" value="BTAD"/>
</dbReference>
<dbReference type="Pfam" id="PF13191">
    <property type="entry name" value="AAA_16"/>
    <property type="match status" value="1"/>
</dbReference>
<dbReference type="InterPro" id="IPR019734">
    <property type="entry name" value="TPR_rpt"/>
</dbReference>
<dbReference type="Gene3D" id="3.40.50.300">
    <property type="entry name" value="P-loop containing nucleotide triphosphate hydrolases"/>
    <property type="match status" value="1"/>
</dbReference>
<dbReference type="InterPro" id="IPR001867">
    <property type="entry name" value="OmpR/PhoB-type_DNA-bd"/>
</dbReference>
<keyword evidence="9" id="KW-1185">Reference proteome</keyword>
<keyword evidence="4" id="KW-0804">Transcription</keyword>
<evidence type="ECO:0000256" key="4">
    <source>
        <dbReference type="ARBA" id="ARBA00023163"/>
    </source>
</evidence>
<feature type="repeat" description="TPR" evidence="5">
    <location>
        <begin position="838"/>
        <end position="871"/>
    </location>
</feature>
<accession>A0A919W4C2</accession>
<dbReference type="GO" id="GO:0043531">
    <property type="term" value="F:ADP binding"/>
    <property type="evidence" value="ECO:0007669"/>
    <property type="project" value="InterPro"/>
</dbReference>
<dbReference type="InterPro" id="IPR016032">
    <property type="entry name" value="Sig_transdc_resp-reg_C-effctor"/>
</dbReference>
<dbReference type="PANTHER" id="PTHR35807:SF1">
    <property type="entry name" value="TRANSCRIPTIONAL REGULATOR REDD"/>
    <property type="match status" value="1"/>
</dbReference>
<gene>
    <name evidence="8" type="ORF">Ato02nite_017210</name>
</gene>
<dbReference type="Pfam" id="PF13181">
    <property type="entry name" value="TPR_8"/>
    <property type="match status" value="1"/>
</dbReference>
<feature type="DNA-binding region" description="OmpR/PhoB-type" evidence="6">
    <location>
        <begin position="12"/>
        <end position="114"/>
    </location>
</feature>
<dbReference type="SUPFAM" id="SSF46894">
    <property type="entry name" value="C-terminal effector domain of the bipartite response regulators"/>
    <property type="match status" value="1"/>
</dbReference>
<dbReference type="PRINTS" id="PR00364">
    <property type="entry name" value="DISEASERSIST"/>
</dbReference>
<dbReference type="Pfam" id="PF03704">
    <property type="entry name" value="BTAD"/>
    <property type="match status" value="1"/>
</dbReference>
<name>A0A919W4C2_9ACTN</name>
<dbReference type="PANTHER" id="PTHR35807">
    <property type="entry name" value="TRANSCRIPTIONAL REGULATOR REDD-RELATED"/>
    <property type="match status" value="1"/>
</dbReference>
<dbReference type="InterPro" id="IPR027417">
    <property type="entry name" value="P-loop_NTPase"/>
</dbReference>
<dbReference type="SMART" id="SM00862">
    <property type="entry name" value="Trans_reg_C"/>
    <property type="match status" value="1"/>
</dbReference>
<evidence type="ECO:0000256" key="3">
    <source>
        <dbReference type="ARBA" id="ARBA00023125"/>
    </source>
</evidence>
<sequence>MPTGPNSIIRAVRPTGAGDGGMEVRVLGPIEVCVAGSPVDAGAARQRAVLAVLAIEAGRPVSPGVLLERVWGADPPQRVRHNLHVYISRIRQLFAAAGAPGAVVRRSGGYVLDLPPGATDTGRFRDLVARAGAAPAERVRLLGEAIDLWRGEPLGGLPGEWAERERQAWQRRHVEAILQWAAAKRQAGDLDGAVEAMLRLSADHPYDEAVAVELMRTLAAGGQRARALDHYRAVRARFVDDLGTEPGSTLRQVHRELLSEEPLPPPATHRGPALLPSDAWGFTGREPQLARLDETLAGSAEQPTAVPIGLITGAPGVGKTTLAVHWAHRVAARFPDGQLYVNLRGFDPGGRTTAPADAVRRFLDALGVPATGVPQGLEAQAALYRSLISGRRMLVVLDNAHDADQVRPLLPGTSSVVVLVTSRNRLTGLVAIDGARPLTLDVMSRAESRELLQRRLGAERVQQEEEHAARVVTLCAGLPLALAIVAARAQESSFSLAALAGELGRAGRQLDSLDAGDSLTQVRAVFSWSYQALNPAGAHLLRLLGLHPGPDLGTRAAESLAGADVRAGLAELTRASLLIEHSPGRYTLHDLLRAYAMELISPADRPDEAFTRLADHYLHSAAAADRLLNPLRRASILALAEPAPGTTTDDAADPAAWFATERANLLAVLGRAAESGLERQTWQLAWAADSALDRLGHWPDLVGSWELALGATRDTRALAYAHRRLAHGFTLLGRDAEAEAQLREVLRLYEEADDLTGQAITHHSLSYMYDTRDDVERALHHSELALACSERAGNTEEVARALNAVGWCHGRLGDHARALTYCRKALVLIDPADHRTLADTWDSIGYAHHHLSEYDLAADAYRTALAMARRAEDRYLEATLLTHLGDTCVAAGDRKAAGAAWRPAVELLAAIDESAAATLSRRLADLGADHSMR</sequence>
<organism evidence="8 9">
    <name type="scientific">Paractinoplanes toevensis</name>
    <dbReference type="NCBI Taxonomy" id="571911"/>
    <lineage>
        <taxon>Bacteria</taxon>
        <taxon>Bacillati</taxon>
        <taxon>Actinomycetota</taxon>
        <taxon>Actinomycetes</taxon>
        <taxon>Micromonosporales</taxon>
        <taxon>Micromonosporaceae</taxon>
        <taxon>Paractinoplanes</taxon>
    </lineage>
</organism>
<dbReference type="SUPFAM" id="SSF52540">
    <property type="entry name" value="P-loop containing nucleoside triphosphate hydrolases"/>
    <property type="match status" value="1"/>
</dbReference>
<evidence type="ECO:0000256" key="2">
    <source>
        <dbReference type="ARBA" id="ARBA00023015"/>
    </source>
</evidence>
<evidence type="ECO:0000259" key="7">
    <source>
        <dbReference type="PROSITE" id="PS51755"/>
    </source>
</evidence>